<evidence type="ECO:0000256" key="1">
    <source>
        <dbReference type="ARBA" id="ARBA00010783"/>
    </source>
</evidence>
<dbReference type="EMBL" id="KU206575">
    <property type="protein sequence ID" value="AMZ00107.1"/>
    <property type="molecule type" value="mRNA"/>
</dbReference>
<dbReference type="InterPro" id="IPR029034">
    <property type="entry name" value="Cystine-knot_cytokine"/>
</dbReference>
<feature type="signal peptide" evidence="3">
    <location>
        <begin position="1"/>
        <end position="30"/>
    </location>
</feature>
<feature type="chain" id="PRO_5007867956" evidence="3">
    <location>
        <begin position="31"/>
        <end position="238"/>
    </location>
</feature>
<dbReference type="GO" id="GO:0043524">
    <property type="term" value="P:negative regulation of neuron apoptotic process"/>
    <property type="evidence" value="ECO:0007669"/>
    <property type="project" value="TreeGrafter"/>
</dbReference>
<name>A0A165V930_CAPTE</name>
<evidence type="ECO:0000313" key="5">
    <source>
        <dbReference type="EMBL" id="AMZ00107.1"/>
    </source>
</evidence>
<keyword evidence="3" id="KW-0732">Signal</keyword>
<dbReference type="Gene3D" id="2.10.90.10">
    <property type="entry name" value="Cystine-knot cytokines"/>
    <property type="match status" value="1"/>
</dbReference>
<keyword evidence="2" id="KW-0339">Growth factor</keyword>
<reference evidence="5" key="1">
    <citation type="journal article" date="2016" name="Biomed. Res. Int.">
        <title>Neurotrophin, p75, and Trk Signaling Module in the Developing Nervous System of the Marine Annelid Platynereis dumerilii.</title>
        <authorList>
            <person name="Lauri A."/>
            <person name="Bertucci P."/>
            <person name="Arendt D."/>
        </authorList>
    </citation>
    <scope>NUCLEOTIDE SEQUENCE</scope>
</reference>
<accession>A0A165V930</accession>
<organism evidence="5">
    <name type="scientific">Capitella teleta</name>
    <name type="common">Polychaete worm</name>
    <dbReference type="NCBI Taxonomy" id="283909"/>
    <lineage>
        <taxon>Eukaryota</taxon>
        <taxon>Metazoa</taxon>
        <taxon>Spiralia</taxon>
        <taxon>Lophotrochozoa</taxon>
        <taxon>Annelida</taxon>
        <taxon>Polychaeta</taxon>
        <taxon>Sedentaria</taxon>
        <taxon>Scolecida</taxon>
        <taxon>Capitellidae</taxon>
        <taxon>Capitella</taxon>
    </lineage>
</organism>
<dbReference type="InterPro" id="IPR020408">
    <property type="entry name" value="Nerve_growth_factor-like"/>
</dbReference>
<dbReference type="PROSITE" id="PS50270">
    <property type="entry name" value="NGF_2"/>
    <property type="match status" value="1"/>
</dbReference>
<sequence>MQWNQRKSNSFLGVAQILLLALTTLDWVASAPAPSVGAGSRHNRQHHLRHRHRHGHPALDEHFNPALTSGRVAFSAHKPLSSPDSDIAAGAFDPIDEAMLRSIAGGNGRGRAKRHVDPQVRPVCESESKWVLKTTAEDMHGNMYDVMQEIEVNGVIINQYFYETTCKSSMSSAAAETPRACTGIDPLRFTSMCMETFTYVYAEVVAADGVTGWTLIRNPASCNCGVLPRGPIGLIDFS</sequence>
<dbReference type="PRINTS" id="PR00268">
    <property type="entry name" value="NGF"/>
</dbReference>
<dbReference type="GO" id="GO:0048812">
    <property type="term" value="P:neuron projection morphogenesis"/>
    <property type="evidence" value="ECO:0007669"/>
    <property type="project" value="TreeGrafter"/>
</dbReference>
<dbReference type="GO" id="GO:0008083">
    <property type="term" value="F:growth factor activity"/>
    <property type="evidence" value="ECO:0007669"/>
    <property type="project" value="UniProtKB-KW"/>
</dbReference>
<evidence type="ECO:0000259" key="4">
    <source>
        <dbReference type="SMART" id="SM00140"/>
    </source>
</evidence>
<dbReference type="AlphaFoldDB" id="A0A165V930"/>
<feature type="domain" description="Nerve growth factor-related" evidence="4">
    <location>
        <begin position="123"/>
        <end position="225"/>
    </location>
</feature>
<dbReference type="GO" id="GO:0005163">
    <property type="term" value="F:nerve growth factor receptor binding"/>
    <property type="evidence" value="ECO:0007669"/>
    <property type="project" value="TreeGrafter"/>
</dbReference>
<dbReference type="GO" id="GO:0021675">
    <property type="term" value="P:nerve development"/>
    <property type="evidence" value="ECO:0007669"/>
    <property type="project" value="TreeGrafter"/>
</dbReference>
<protein>
    <submittedName>
        <fullName evidence="5">Neurotrophin 2</fullName>
    </submittedName>
</protein>
<dbReference type="PANTHER" id="PTHR11589">
    <property type="entry name" value="NERVE GROWTH FACTOR NGF -RELATED"/>
    <property type="match status" value="1"/>
</dbReference>
<dbReference type="InterPro" id="IPR002072">
    <property type="entry name" value="Nerve_growth_factor-rel"/>
</dbReference>
<comment type="similarity">
    <text evidence="1">Belongs to the NGF-beta family.</text>
</comment>
<dbReference type="SUPFAM" id="SSF57501">
    <property type="entry name" value="Cystine-knot cytokines"/>
    <property type="match status" value="1"/>
</dbReference>
<proteinExistence type="evidence at transcript level"/>
<dbReference type="PANTHER" id="PTHR11589:SF11">
    <property type="entry name" value="PREPRO-NEUROTROPHIN"/>
    <property type="match status" value="1"/>
</dbReference>
<dbReference type="GO" id="GO:0038180">
    <property type="term" value="P:nerve growth factor signaling pathway"/>
    <property type="evidence" value="ECO:0007669"/>
    <property type="project" value="TreeGrafter"/>
</dbReference>
<dbReference type="Pfam" id="PF00243">
    <property type="entry name" value="NGF"/>
    <property type="match status" value="1"/>
</dbReference>
<dbReference type="SMART" id="SM00140">
    <property type="entry name" value="NGF"/>
    <property type="match status" value="1"/>
</dbReference>
<evidence type="ECO:0000256" key="3">
    <source>
        <dbReference type="SAM" id="SignalP"/>
    </source>
</evidence>
<dbReference type="GO" id="GO:0007169">
    <property type="term" value="P:cell surface receptor protein tyrosine kinase signaling pathway"/>
    <property type="evidence" value="ECO:0007669"/>
    <property type="project" value="TreeGrafter"/>
</dbReference>
<evidence type="ECO:0000256" key="2">
    <source>
        <dbReference type="ARBA" id="ARBA00023030"/>
    </source>
</evidence>